<sequence>YKKVLEMSQLRGKIMQEHKLKSIEKTTRQIYNLNILLPIVSDSEKNYLSQDSDLELDQVDDNRTNNDIY</sequence>
<reference evidence="1" key="1">
    <citation type="submission" date="2021-06" db="EMBL/GenBank/DDBJ databases">
        <authorList>
            <person name="Kallberg Y."/>
            <person name="Tangrot J."/>
            <person name="Rosling A."/>
        </authorList>
    </citation>
    <scope>NUCLEOTIDE SEQUENCE</scope>
    <source>
        <strain evidence="1">IL203A</strain>
    </source>
</reference>
<name>A0ACA9KV03_9GLOM</name>
<accession>A0ACA9KV03</accession>
<proteinExistence type="predicted"/>
<organism evidence="1 2">
    <name type="scientific">Dentiscutata heterogama</name>
    <dbReference type="NCBI Taxonomy" id="1316150"/>
    <lineage>
        <taxon>Eukaryota</taxon>
        <taxon>Fungi</taxon>
        <taxon>Fungi incertae sedis</taxon>
        <taxon>Mucoromycota</taxon>
        <taxon>Glomeromycotina</taxon>
        <taxon>Glomeromycetes</taxon>
        <taxon>Diversisporales</taxon>
        <taxon>Gigasporaceae</taxon>
        <taxon>Dentiscutata</taxon>
    </lineage>
</organism>
<comment type="caution">
    <text evidence="1">The sequence shown here is derived from an EMBL/GenBank/DDBJ whole genome shotgun (WGS) entry which is preliminary data.</text>
</comment>
<evidence type="ECO:0000313" key="2">
    <source>
        <dbReference type="Proteomes" id="UP000789702"/>
    </source>
</evidence>
<feature type="non-terminal residue" evidence="1">
    <location>
        <position position="1"/>
    </location>
</feature>
<evidence type="ECO:0000313" key="1">
    <source>
        <dbReference type="EMBL" id="CAG8494651.1"/>
    </source>
</evidence>
<dbReference type="Proteomes" id="UP000789702">
    <property type="component" value="Unassembled WGS sequence"/>
</dbReference>
<protein>
    <submittedName>
        <fullName evidence="1">9862_t:CDS:1</fullName>
    </submittedName>
</protein>
<gene>
    <name evidence="1" type="ORF">DHETER_LOCUS2719</name>
</gene>
<dbReference type="EMBL" id="CAJVPU010002085">
    <property type="protein sequence ID" value="CAG8494651.1"/>
    <property type="molecule type" value="Genomic_DNA"/>
</dbReference>
<keyword evidence="2" id="KW-1185">Reference proteome</keyword>